<proteinExistence type="predicted"/>
<sequence>MIRRLQPMHFARVSVRLSSGNSALLHAVHEANLRPFDAKTQLQTLQLLEAVNPSLVVQRVQKHHFVMCPNAQHVYANALAHTTCRPHNFFSSSISNSSRLSSDVSSVVTGSSDLSSALP</sequence>
<comment type="caution">
    <text evidence="2">The sequence shown here is derived from an EMBL/GenBank/DDBJ whole genome shotgun (WGS) entry which is preliminary data.</text>
</comment>
<dbReference type="Proteomes" id="UP000481153">
    <property type="component" value="Unassembled WGS sequence"/>
</dbReference>
<reference evidence="2 3" key="1">
    <citation type="submission" date="2019-07" db="EMBL/GenBank/DDBJ databases">
        <title>Genomics analysis of Aphanomyces spp. identifies a new class of oomycete effector associated with host adaptation.</title>
        <authorList>
            <person name="Gaulin E."/>
        </authorList>
    </citation>
    <scope>NUCLEOTIDE SEQUENCE [LARGE SCALE GENOMIC DNA]</scope>
    <source>
        <strain evidence="2 3">ATCC 201684</strain>
    </source>
</reference>
<protein>
    <submittedName>
        <fullName evidence="2">Uncharacterized protein</fullName>
    </submittedName>
</protein>
<evidence type="ECO:0000256" key="1">
    <source>
        <dbReference type="SAM" id="MobiDB-lite"/>
    </source>
</evidence>
<name>A0A6G0XPV1_9STRA</name>
<organism evidence="2 3">
    <name type="scientific">Aphanomyces euteiches</name>
    <dbReference type="NCBI Taxonomy" id="100861"/>
    <lineage>
        <taxon>Eukaryota</taxon>
        <taxon>Sar</taxon>
        <taxon>Stramenopiles</taxon>
        <taxon>Oomycota</taxon>
        <taxon>Saprolegniomycetes</taxon>
        <taxon>Saprolegniales</taxon>
        <taxon>Verrucalvaceae</taxon>
        <taxon>Aphanomyces</taxon>
    </lineage>
</organism>
<evidence type="ECO:0000313" key="3">
    <source>
        <dbReference type="Proteomes" id="UP000481153"/>
    </source>
</evidence>
<evidence type="ECO:0000313" key="2">
    <source>
        <dbReference type="EMBL" id="KAF0742523.1"/>
    </source>
</evidence>
<dbReference type="EMBL" id="VJMJ01000027">
    <property type="protein sequence ID" value="KAF0742523.1"/>
    <property type="molecule type" value="Genomic_DNA"/>
</dbReference>
<gene>
    <name evidence="2" type="ORF">Ae201684_002616</name>
</gene>
<feature type="region of interest" description="Disordered" evidence="1">
    <location>
        <begin position="93"/>
        <end position="119"/>
    </location>
</feature>
<dbReference type="VEuPathDB" id="FungiDB:AeMF1_007292"/>
<dbReference type="AlphaFoldDB" id="A0A6G0XPV1"/>
<accession>A0A6G0XPV1</accession>
<keyword evidence="3" id="KW-1185">Reference proteome</keyword>